<proteinExistence type="predicted"/>
<dbReference type="GO" id="GO:0005524">
    <property type="term" value="F:ATP binding"/>
    <property type="evidence" value="ECO:0007669"/>
    <property type="project" value="UniProtKB-KW"/>
</dbReference>
<evidence type="ECO:0000256" key="2">
    <source>
        <dbReference type="ARBA" id="ARBA00022840"/>
    </source>
</evidence>
<feature type="compositionally biased region" description="Polar residues" evidence="3">
    <location>
        <begin position="289"/>
        <end position="298"/>
    </location>
</feature>
<dbReference type="InterPro" id="IPR006500">
    <property type="entry name" value="Helicase_put_C_phage/plasmid"/>
</dbReference>
<dbReference type="PROSITE" id="PS51206">
    <property type="entry name" value="SF3_HELICASE_1"/>
    <property type="match status" value="1"/>
</dbReference>
<dbReference type="KEGG" id="hanx:ABSL23_03070"/>
<dbReference type="Pfam" id="PF09250">
    <property type="entry name" value="Prim-Pol"/>
    <property type="match status" value="1"/>
</dbReference>
<dbReference type="InterPro" id="IPR045455">
    <property type="entry name" value="NrS-1_pol-like_helicase"/>
</dbReference>
<accession>A0AAU8CE33</accession>
<dbReference type="InterPro" id="IPR014015">
    <property type="entry name" value="Helicase_SF3_DNA-vir"/>
</dbReference>
<dbReference type="AlphaFoldDB" id="A0AAU8CE33"/>
<reference evidence="5" key="1">
    <citation type="submission" date="2024-06" db="EMBL/GenBank/DDBJ databases">
        <title>Genome Sequence of an extremely halophilic archaeon isolated from Permian era halite, Salado Formation, Carlsbad, New Mexico: Halobacterium sp. strain NMX12-1.</title>
        <authorList>
            <person name="Sotoa L."/>
            <person name="DasSarma P."/>
            <person name="Anton B.P."/>
            <person name="Vincze T."/>
            <person name="Verma I."/>
            <person name="Eralp B."/>
            <person name="Powers D.W."/>
            <person name="Dozier B.L."/>
            <person name="Roberts R.J."/>
            <person name="DasSarma S."/>
        </authorList>
    </citation>
    <scope>NUCLEOTIDE SEQUENCE</scope>
    <source>
        <strain evidence="5">NMX12-1</strain>
    </source>
</reference>
<feature type="domain" description="SF3 helicase" evidence="4">
    <location>
        <begin position="469"/>
        <end position="658"/>
    </location>
</feature>
<organism evidence="5">
    <name type="scientific">Halobacterium sp. NMX12-1</name>
    <dbReference type="NCBI Taxonomy" id="3166650"/>
    <lineage>
        <taxon>Archaea</taxon>
        <taxon>Methanobacteriati</taxon>
        <taxon>Methanobacteriota</taxon>
        <taxon>Stenosarchaea group</taxon>
        <taxon>Halobacteria</taxon>
        <taxon>Halobacteriales</taxon>
        <taxon>Halobacteriaceae</taxon>
        <taxon>Halobacterium</taxon>
    </lineage>
</organism>
<protein>
    <submittedName>
        <fullName evidence="5">Phage/plasmid primase, P4 family</fullName>
    </submittedName>
</protein>
<feature type="region of interest" description="Disordered" evidence="3">
    <location>
        <begin position="193"/>
        <end position="223"/>
    </location>
</feature>
<dbReference type="Pfam" id="PF19263">
    <property type="entry name" value="DUF5906"/>
    <property type="match status" value="1"/>
</dbReference>
<dbReference type="Pfam" id="PF08706">
    <property type="entry name" value="D5_N"/>
    <property type="match status" value="1"/>
</dbReference>
<evidence type="ECO:0000259" key="4">
    <source>
        <dbReference type="PROSITE" id="PS51206"/>
    </source>
</evidence>
<evidence type="ECO:0000256" key="3">
    <source>
        <dbReference type="SAM" id="MobiDB-lite"/>
    </source>
</evidence>
<sequence>MTDRETLASRLRDASLLEKRLIPVEDGGKASKVYHNDTRHRRSSFEDVTGNYGVYAGATPDGGRWLIDVDIDDYSDDADSDALEAVDDLPDTLTIESPHTDGETGGHRYYYIEGKDVHESIEGFHGAKNPSLSWGEIRVHNQYVVGPGSQLDGCSKEWCDSCEESDGGHYQIATDARVAEITLADLFEVLQADEDDGNTPQTAGGVDTSRDTPNADGSASHARAVAEHYSNIEDYLQFGSDDRSESDFHVCCRFIEHGVPESEAYQLLAKNGNSKVDATDASQNYWQQTWQRAKQQVGSDADTETLPSQSRADGGSAAVNPTHNADRTGFSGEDATDGDKRTDTHDVTWSDVYERYQNAENSDEKNAARYDAAEVLLQNHNWRTFEENDTLWWYDPSDGIYRQTGESQAREMVRESLRDKYARNEVREILSHLRAATTVTQDEMGGPAEKVAVANGVLDIADRELSDHDPAYNFLSRLGTEYDPDADCPRFKQFLDEVVADESAKKKLQEFAGFTLMHWRLKWHKALFIVGPRNSGKSTFADTISALHGEDTVASLSPQEMTQRFGGAELYGKWVNIRNDIPASAVKKTGTFKEIIAGDPVKAERKGKDPFRFNPTAKHIFAANQLPDTENDDGAFYRRILLVAFPRTVPREDRDRDLDEKLEAELPGILNWALDGLQRLREQDGFTGDLTPSLTAEKWDKWGSTVDRFASACLDVGDVGNTEPIPKDTVYQVYQNFCEQESMPPEMSGEMTSRLKTDHGVSDGRATVNGTQKRCYLNVSFTAKADAYRSDTDAGGRSSSGFGGFE</sequence>
<evidence type="ECO:0000313" key="5">
    <source>
        <dbReference type="EMBL" id="XCF17008.1"/>
    </source>
</evidence>
<dbReference type="NCBIfam" id="TIGR01613">
    <property type="entry name" value="primase_Cterm"/>
    <property type="match status" value="1"/>
</dbReference>
<evidence type="ECO:0000256" key="1">
    <source>
        <dbReference type="ARBA" id="ARBA00022741"/>
    </source>
</evidence>
<dbReference type="Gene3D" id="3.40.50.300">
    <property type="entry name" value="P-loop containing nucleotide triphosphate hydrolases"/>
    <property type="match status" value="1"/>
</dbReference>
<keyword evidence="2" id="KW-0067">ATP-binding</keyword>
<dbReference type="InterPro" id="IPR014818">
    <property type="entry name" value="Phage/plasmid_primase_P4_C"/>
</dbReference>
<dbReference type="EMBL" id="CP159204">
    <property type="protein sequence ID" value="XCF17008.1"/>
    <property type="molecule type" value="Genomic_DNA"/>
</dbReference>
<dbReference type="GeneID" id="91108097"/>
<dbReference type="RefSeq" id="WP_353634663.1">
    <property type="nucleotide sequence ID" value="NZ_CP159204.1"/>
</dbReference>
<keyword evidence="1" id="KW-0547">Nucleotide-binding</keyword>
<dbReference type="InterPro" id="IPR015330">
    <property type="entry name" value="DNA_primase/pol_bifunc_N"/>
</dbReference>
<dbReference type="InterPro" id="IPR027417">
    <property type="entry name" value="P-loop_NTPase"/>
</dbReference>
<feature type="region of interest" description="Disordered" evidence="3">
    <location>
        <begin position="289"/>
        <end position="344"/>
    </location>
</feature>
<dbReference type="SUPFAM" id="SSF56747">
    <property type="entry name" value="Prim-pol domain"/>
    <property type="match status" value="1"/>
</dbReference>
<dbReference type="SMART" id="SM00885">
    <property type="entry name" value="D5_N"/>
    <property type="match status" value="1"/>
</dbReference>
<dbReference type="Gene3D" id="3.30.2250.10">
    <property type="entry name" value="Bifunctional DNA primase/polymerase domain"/>
    <property type="match status" value="1"/>
</dbReference>
<dbReference type="SUPFAM" id="SSF52540">
    <property type="entry name" value="P-loop containing nucleoside triphosphate hydrolases"/>
    <property type="match status" value="1"/>
</dbReference>
<gene>
    <name evidence="5" type="ORF">ABSL23_03070</name>
</gene>
<name>A0AAU8CE33_9EURY</name>